<accession>A0A848KK59</accession>
<feature type="signal peptide" evidence="1">
    <location>
        <begin position="1"/>
        <end position="27"/>
    </location>
</feature>
<organism evidence="2 3">
    <name type="scientific">Antrihabitans stalactiti</name>
    <dbReference type="NCBI Taxonomy" id="2584121"/>
    <lineage>
        <taxon>Bacteria</taxon>
        <taxon>Bacillati</taxon>
        <taxon>Actinomycetota</taxon>
        <taxon>Actinomycetes</taxon>
        <taxon>Mycobacteriales</taxon>
        <taxon>Nocardiaceae</taxon>
        <taxon>Antrihabitans</taxon>
    </lineage>
</organism>
<dbReference type="RefSeq" id="WP_169592199.1">
    <property type="nucleotide sequence ID" value="NZ_VCQU01000010.1"/>
</dbReference>
<evidence type="ECO:0000313" key="2">
    <source>
        <dbReference type="EMBL" id="NMN98226.1"/>
    </source>
</evidence>
<evidence type="ECO:0000313" key="3">
    <source>
        <dbReference type="Proteomes" id="UP000535543"/>
    </source>
</evidence>
<dbReference type="InterPro" id="IPR012338">
    <property type="entry name" value="Beta-lactam/transpept-like"/>
</dbReference>
<reference evidence="2 3" key="2">
    <citation type="submission" date="2020-06" db="EMBL/GenBank/DDBJ databases">
        <title>Antribacter stalactiti gen. nov., sp. nov., a new member of the family Nacardiaceae isolated from a cave.</title>
        <authorList>
            <person name="Kim I.S."/>
        </authorList>
    </citation>
    <scope>NUCLEOTIDE SEQUENCE [LARGE SCALE GENOMIC DNA]</scope>
    <source>
        <strain evidence="2 3">YC2-7</strain>
    </source>
</reference>
<comment type="caution">
    <text evidence="2">The sequence shown here is derived from an EMBL/GenBank/DDBJ whole genome shotgun (WGS) entry which is preliminary data.</text>
</comment>
<dbReference type="Gene3D" id="3.40.710.10">
    <property type="entry name" value="DD-peptidase/beta-lactamase superfamily"/>
    <property type="match status" value="1"/>
</dbReference>
<sequence>MIRCRTAALAVLAAIAFMMLAGPTASAGGAQLDLVDLSTRTSVSYQSLIPSVRFGSDNEHEARPGLSLMKLYLADYSLRRGNASDWDRTLAEQMIRFSDDRAADLIDAEYPGAIDAVSNEFGLDSTWSSGYWGTSVTSTADVAKFLAAKLTSDAKSPILSWMSNAGKVAADGTVQDWGTANLPGVIGTKWGWTDGSEPGDEVASASFGPGFVIVSMTFGSAQDQNADLCGALAGPQLVCSLLA</sequence>
<dbReference type="EMBL" id="VCQU01000010">
    <property type="protein sequence ID" value="NMN98226.1"/>
    <property type="molecule type" value="Genomic_DNA"/>
</dbReference>
<protein>
    <recommendedName>
        <fullName evidence="4">Serine hydrolase</fullName>
    </recommendedName>
</protein>
<evidence type="ECO:0008006" key="4">
    <source>
        <dbReference type="Google" id="ProtNLM"/>
    </source>
</evidence>
<name>A0A848KK59_9NOCA</name>
<dbReference type="Proteomes" id="UP000535543">
    <property type="component" value="Unassembled WGS sequence"/>
</dbReference>
<proteinExistence type="predicted"/>
<evidence type="ECO:0000256" key="1">
    <source>
        <dbReference type="SAM" id="SignalP"/>
    </source>
</evidence>
<dbReference type="SUPFAM" id="SSF56601">
    <property type="entry name" value="beta-lactamase/transpeptidase-like"/>
    <property type="match status" value="1"/>
</dbReference>
<feature type="chain" id="PRO_5032536211" description="Serine hydrolase" evidence="1">
    <location>
        <begin position="28"/>
        <end position="243"/>
    </location>
</feature>
<dbReference type="AlphaFoldDB" id="A0A848KK59"/>
<keyword evidence="1" id="KW-0732">Signal</keyword>
<keyword evidence="3" id="KW-1185">Reference proteome</keyword>
<reference evidence="2 3" key="1">
    <citation type="submission" date="2019-05" db="EMBL/GenBank/DDBJ databases">
        <authorList>
            <person name="Lee S.D."/>
        </authorList>
    </citation>
    <scope>NUCLEOTIDE SEQUENCE [LARGE SCALE GENOMIC DNA]</scope>
    <source>
        <strain evidence="2 3">YC2-7</strain>
    </source>
</reference>
<gene>
    <name evidence="2" type="ORF">FGL95_24590</name>
</gene>